<protein>
    <recommendedName>
        <fullName evidence="4">WD40-repeat-containing domain</fullName>
    </recommendedName>
</protein>
<comment type="caution">
    <text evidence="2">The sequence shown here is derived from an EMBL/GenBank/DDBJ whole genome shotgun (WGS) entry which is preliminary data.</text>
</comment>
<sequence>MNQQKNNYAQSQIQFVKIAFKKQREWCKAIAINDDCSLLFIGFKSSIKVFGFDQEYLKQIVILNHHTNYITDLKICKSKQNQFLISASDDKTIIIWTQLGSSLQNPSWSCYQRLYGHENTINCLVVLENTEYIISGSSDCSIKFWSNSTQTSKKQWSCSQTIHNHTSEIWALSINQSEDTLISSGEDMIILVIEQNSQIWIVKQKIQVQKLGYRICFIGNNLFCFQPMRENLLHVYEKDKNQKFIQKKQIKVEGGEYYCKPYFQSTYINEKCLLIIKNGCKINIFRILSNDDEQKDTQFFLQQVIDFGTTDGWGQLYGSINENGEYLVTWDYKSEEIQIRQLKGINQL</sequence>
<feature type="repeat" description="WD" evidence="1">
    <location>
        <begin position="114"/>
        <end position="155"/>
    </location>
</feature>
<dbReference type="GO" id="GO:0097361">
    <property type="term" value="C:cytosolic [4Fe-4S] assembly targeting complex"/>
    <property type="evidence" value="ECO:0007669"/>
    <property type="project" value="TreeGrafter"/>
</dbReference>
<dbReference type="InterPro" id="IPR001680">
    <property type="entry name" value="WD40_rpt"/>
</dbReference>
<dbReference type="AlphaFoldDB" id="A0A8S1NL44"/>
<dbReference type="PROSITE" id="PS50082">
    <property type="entry name" value="WD_REPEATS_2"/>
    <property type="match status" value="2"/>
</dbReference>
<dbReference type="SMART" id="SM00320">
    <property type="entry name" value="WD40"/>
    <property type="match status" value="3"/>
</dbReference>
<name>A0A8S1NL44_PARPR</name>
<feature type="repeat" description="WD" evidence="1">
    <location>
        <begin position="63"/>
        <end position="96"/>
    </location>
</feature>
<proteinExistence type="predicted"/>
<gene>
    <name evidence="2" type="ORF">PPRIM_AZ9-3.1.T0910170</name>
</gene>
<dbReference type="EMBL" id="CAJJDM010000094">
    <property type="protein sequence ID" value="CAD8092872.1"/>
    <property type="molecule type" value="Genomic_DNA"/>
</dbReference>
<keyword evidence="1" id="KW-0853">WD repeat</keyword>
<reference evidence="2" key="1">
    <citation type="submission" date="2021-01" db="EMBL/GenBank/DDBJ databases">
        <authorList>
            <consortium name="Genoscope - CEA"/>
            <person name="William W."/>
        </authorList>
    </citation>
    <scope>NUCLEOTIDE SEQUENCE</scope>
</reference>
<evidence type="ECO:0000313" key="2">
    <source>
        <dbReference type="EMBL" id="CAD8092872.1"/>
    </source>
</evidence>
<dbReference type="Pfam" id="PF00400">
    <property type="entry name" value="WD40"/>
    <property type="match status" value="3"/>
</dbReference>
<evidence type="ECO:0000313" key="3">
    <source>
        <dbReference type="Proteomes" id="UP000688137"/>
    </source>
</evidence>
<accession>A0A8S1NL44</accession>
<dbReference type="Proteomes" id="UP000688137">
    <property type="component" value="Unassembled WGS sequence"/>
</dbReference>
<dbReference type="PROSITE" id="PS50294">
    <property type="entry name" value="WD_REPEATS_REGION"/>
    <property type="match status" value="1"/>
</dbReference>
<dbReference type="PANTHER" id="PTHR19920:SF0">
    <property type="entry name" value="CYTOSOLIC IRON-SULFUR PROTEIN ASSEMBLY PROTEIN CIAO1-RELATED"/>
    <property type="match status" value="1"/>
</dbReference>
<dbReference type="PANTHER" id="PTHR19920">
    <property type="entry name" value="WD40 PROTEIN CIAO1"/>
    <property type="match status" value="1"/>
</dbReference>
<evidence type="ECO:0008006" key="4">
    <source>
        <dbReference type="Google" id="ProtNLM"/>
    </source>
</evidence>
<evidence type="ECO:0000256" key="1">
    <source>
        <dbReference type="PROSITE-ProRule" id="PRU00221"/>
    </source>
</evidence>
<organism evidence="2 3">
    <name type="scientific">Paramecium primaurelia</name>
    <dbReference type="NCBI Taxonomy" id="5886"/>
    <lineage>
        <taxon>Eukaryota</taxon>
        <taxon>Sar</taxon>
        <taxon>Alveolata</taxon>
        <taxon>Ciliophora</taxon>
        <taxon>Intramacronucleata</taxon>
        <taxon>Oligohymenophorea</taxon>
        <taxon>Peniculida</taxon>
        <taxon>Parameciidae</taxon>
        <taxon>Paramecium</taxon>
    </lineage>
</organism>
<dbReference type="GO" id="GO:0016226">
    <property type="term" value="P:iron-sulfur cluster assembly"/>
    <property type="evidence" value="ECO:0007669"/>
    <property type="project" value="TreeGrafter"/>
</dbReference>
<dbReference type="OMA" id="HENTINC"/>
<keyword evidence="3" id="KW-1185">Reference proteome</keyword>